<dbReference type="InterPro" id="IPR043502">
    <property type="entry name" value="DNA/RNA_pol_sf"/>
</dbReference>
<dbReference type="Gene3D" id="3.30.70.270">
    <property type="match status" value="2"/>
</dbReference>
<dbReference type="Pfam" id="PF17919">
    <property type="entry name" value="RT_RNaseH_2"/>
    <property type="match status" value="1"/>
</dbReference>
<protein>
    <recommendedName>
        <fullName evidence="2">ribonuclease H</fullName>
        <ecNumber evidence="2">3.1.26.4</ecNumber>
    </recommendedName>
</protein>
<dbReference type="InterPro" id="IPR012337">
    <property type="entry name" value="RNaseH-like_sf"/>
</dbReference>
<accession>A0ABQ8MUN9</accession>
<dbReference type="SUPFAM" id="SSF56672">
    <property type="entry name" value="DNA/RNA polymerases"/>
    <property type="match status" value="1"/>
</dbReference>
<dbReference type="InterPro" id="IPR050951">
    <property type="entry name" value="Retrovirus_Pol_polyprotein"/>
</dbReference>
<keyword evidence="5" id="KW-1185">Reference proteome</keyword>
<dbReference type="InterPro" id="IPR041577">
    <property type="entry name" value="RT_RNaseH_2"/>
</dbReference>
<dbReference type="Gene3D" id="3.30.420.10">
    <property type="entry name" value="Ribonuclease H-like superfamily/Ribonuclease H"/>
    <property type="match status" value="1"/>
</dbReference>
<dbReference type="PANTHER" id="PTHR37984">
    <property type="entry name" value="PROTEIN CBG26694"/>
    <property type="match status" value="1"/>
</dbReference>
<feature type="domain" description="Integrase catalytic" evidence="3">
    <location>
        <begin position="725"/>
        <end position="828"/>
    </location>
</feature>
<evidence type="ECO:0000256" key="1">
    <source>
        <dbReference type="ARBA" id="ARBA00010879"/>
    </source>
</evidence>
<organism evidence="4 5">
    <name type="scientific">Labeo rohita</name>
    <name type="common">Indian major carp</name>
    <name type="synonym">Cyprinus rohita</name>
    <dbReference type="NCBI Taxonomy" id="84645"/>
    <lineage>
        <taxon>Eukaryota</taxon>
        <taxon>Metazoa</taxon>
        <taxon>Chordata</taxon>
        <taxon>Craniata</taxon>
        <taxon>Vertebrata</taxon>
        <taxon>Euteleostomi</taxon>
        <taxon>Actinopterygii</taxon>
        <taxon>Neopterygii</taxon>
        <taxon>Teleostei</taxon>
        <taxon>Ostariophysi</taxon>
        <taxon>Cypriniformes</taxon>
        <taxon>Cyprinidae</taxon>
        <taxon>Labeoninae</taxon>
        <taxon>Labeonini</taxon>
        <taxon>Labeo</taxon>
    </lineage>
</organism>
<dbReference type="PANTHER" id="PTHR37984:SF7">
    <property type="entry name" value="INTEGRASE CATALYTIC DOMAIN-CONTAINING PROTEIN"/>
    <property type="match status" value="1"/>
</dbReference>
<evidence type="ECO:0000259" key="3">
    <source>
        <dbReference type="PROSITE" id="PS50994"/>
    </source>
</evidence>
<gene>
    <name evidence="4" type="ORF">H4Q32_010432</name>
</gene>
<dbReference type="Proteomes" id="UP000830375">
    <property type="component" value="Unassembled WGS sequence"/>
</dbReference>
<dbReference type="InterPro" id="IPR000477">
    <property type="entry name" value="RT_dom"/>
</dbReference>
<dbReference type="Pfam" id="PF00078">
    <property type="entry name" value="RVT_1"/>
    <property type="match status" value="1"/>
</dbReference>
<dbReference type="CDD" id="cd09274">
    <property type="entry name" value="RNase_HI_RT_Ty3"/>
    <property type="match status" value="1"/>
</dbReference>
<comment type="caution">
    <text evidence="4">The sequence shown here is derived from an EMBL/GenBank/DDBJ whole genome shotgun (WGS) entry which is preliminary data.</text>
</comment>
<dbReference type="CDD" id="cd01647">
    <property type="entry name" value="RT_LTR"/>
    <property type="match status" value="1"/>
</dbReference>
<sequence length="915" mass="103334">MLPADENMEQFKPPSSLVLTGNLAENWRRWQQRFRLYMSATGATAKEEPVKIAILLHTIGEEALEVYNTLTVNLADDENETMEDVLTAFRNYCSPQKKMLCLRGINFGLIPWQMELQAIEVCRATELAKTQIEAMKNAAVVRDSQINAIEKTTEQRKSGVRSKSNKKTFTRNCRRCGKSHEPRQCPAFGAVCHKCGKRNHFSKPTSTVLVAFGGMRSSPKGVVLLKCKAEKATATLQFYVSDQSDMPILGRAACEQLQLVKRIEPLAKTSVSTKEELINMYPSVFTGLGEFPRVHHIYVDPTVTPVIHGCRNIPLAVRDKLKETLQDLVRRSVISPVTEPTEWVNSLVITEKKNGSLRVCLDPRDLNKAIKRQHYSIPTPDEVCSNLAGKSIFTILDEKDGYWQIKLDEPSSKLCTFNSPWGRCRFRRLPFGIRSASEVFQQKNCETFGDIQGVHIIADDMIAASSEQEHDEILDKVMERAKAAKVRFNGEKIQFKVKTVKYMGHIITPEGLRPDEAKVKAITDMPPPEDKQALQRLLGMTKYLAQYIPKEASLTAPLRQLLRKDAVWQWNPHHSTALENLKSALTKAPVLRFYDHKKPLTIQADSSKDGLGACLLQAGHPVCYASRALTDTEQRYAQIEKELLAILFAARKFHQYIYGRTVMVQSDHKPLENIMQKQLCKAPARLQRMLLQLQKYELNIAYTPGKHMHIADMLSHATVGSEADDSGDLYEVLNIPDNYEMQAFAASWDVKLTFSSPGYPQSNGLAERAIKTVKHALKKALQTGTDPHLVLLSLRNTPVTGLNESPAQMLMGRVLRSTIPCSSAVLQQSTPQHIHKRLVDLQSRMRRQYNRNAKTLPELAPGLTVHMQSRRGWVPAVVVQRRDEPRLYGANACRKDIQEKQTTLEKNTSQSVQRR</sequence>
<dbReference type="InterPro" id="IPR036397">
    <property type="entry name" value="RNaseH_sf"/>
</dbReference>
<dbReference type="InterPro" id="IPR001584">
    <property type="entry name" value="Integrase_cat-core"/>
</dbReference>
<proteinExistence type="inferred from homology"/>
<evidence type="ECO:0000313" key="5">
    <source>
        <dbReference type="Proteomes" id="UP000830375"/>
    </source>
</evidence>
<dbReference type="EMBL" id="JACTAM010000003">
    <property type="protein sequence ID" value="KAI2666543.1"/>
    <property type="molecule type" value="Genomic_DNA"/>
</dbReference>
<dbReference type="EC" id="3.1.26.4" evidence="2"/>
<evidence type="ECO:0000313" key="4">
    <source>
        <dbReference type="EMBL" id="KAI2666543.1"/>
    </source>
</evidence>
<name>A0ABQ8MUN9_LABRO</name>
<dbReference type="Gene3D" id="3.10.10.10">
    <property type="entry name" value="HIV Type 1 Reverse Transcriptase, subunit A, domain 1"/>
    <property type="match status" value="1"/>
</dbReference>
<dbReference type="PROSITE" id="PS50994">
    <property type="entry name" value="INTEGRASE"/>
    <property type="match status" value="1"/>
</dbReference>
<reference evidence="4 5" key="1">
    <citation type="submission" date="2022-01" db="EMBL/GenBank/DDBJ databases">
        <title>A high-quality chromosome-level genome assembly of rohu carp, Labeo rohita.</title>
        <authorList>
            <person name="Arick M.A. II"/>
            <person name="Hsu C.-Y."/>
            <person name="Magbanua Z."/>
            <person name="Pechanova O."/>
            <person name="Grover C."/>
            <person name="Miller E."/>
            <person name="Thrash A."/>
            <person name="Ezzel L."/>
            <person name="Alam S."/>
            <person name="Benzie J."/>
            <person name="Hamilton M."/>
            <person name="Karsi A."/>
            <person name="Lawrence M.L."/>
            <person name="Peterson D.G."/>
        </authorList>
    </citation>
    <scope>NUCLEOTIDE SEQUENCE [LARGE SCALE GENOMIC DNA]</scope>
    <source>
        <strain evidence="5">BAU-BD-2019</strain>
        <tissue evidence="4">Blood</tissue>
    </source>
</reference>
<evidence type="ECO:0000256" key="2">
    <source>
        <dbReference type="ARBA" id="ARBA00012180"/>
    </source>
</evidence>
<dbReference type="SUPFAM" id="SSF53098">
    <property type="entry name" value="Ribonuclease H-like"/>
    <property type="match status" value="1"/>
</dbReference>
<comment type="similarity">
    <text evidence="1">Belongs to the beta type-B retroviral polymerase family. HERV class-II K(HML-2) pol subfamily.</text>
</comment>
<dbReference type="InterPro" id="IPR043128">
    <property type="entry name" value="Rev_trsase/Diguanyl_cyclase"/>
</dbReference>